<evidence type="ECO:0000313" key="2">
    <source>
        <dbReference type="Proteomes" id="UP001202961"/>
    </source>
</evidence>
<dbReference type="EMBL" id="JAMQBK010000012">
    <property type="protein sequence ID" value="MCM2369671.1"/>
    <property type="molecule type" value="Genomic_DNA"/>
</dbReference>
<accession>A0ABT0TYV9</accession>
<dbReference type="RefSeq" id="WP_250927340.1">
    <property type="nucleotide sequence ID" value="NZ_JAMQBK010000012.1"/>
</dbReference>
<gene>
    <name evidence="1" type="ORF">NB063_03440</name>
</gene>
<organism evidence="1 2">
    <name type="scientific">Aporhodopirellula aestuarii</name>
    <dbReference type="NCBI Taxonomy" id="2950107"/>
    <lineage>
        <taxon>Bacteria</taxon>
        <taxon>Pseudomonadati</taxon>
        <taxon>Planctomycetota</taxon>
        <taxon>Planctomycetia</taxon>
        <taxon>Pirellulales</taxon>
        <taxon>Pirellulaceae</taxon>
        <taxon>Aporhodopirellula</taxon>
    </lineage>
</organism>
<reference evidence="1 2" key="1">
    <citation type="journal article" date="2022" name="Syst. Appl. Microbiol.">
        <title>Rhodopirellula aestuarii sp. nov., a novel member of the genus Rhodopirellula isolated from brackish sediments collected in the Tagus River estuary, Portugal.</title>
        <authorList>
            <person name="Vitorino I.R."/>
            <person name="Klimek D."/>
            <person name="Calusinska M."/>
            <person name="Lobo-da-Cunha A."/>
            <person name="Vasconcelos V."/>
            <person name="Lage O.M."/>
        </authorList>
    </citation>
    <scope>NUCLEOTIDE SEQUENCE [LARGE SCALE GENOMIC DNA]</scope>
    <source>
        <strain evidence="1 2">ICT_H3.1</strain>
    </source>
</reference>
<keyword evidence="2" id="KW-1185">Reference proteome</keyword>
<name>A0ABT0TYV9_9BACT</name>
<proteinExistence type="predicted"/>
<sequence length="118" mass="13284">MVMTIPDHSQTHRFPNLGVVIRVDWKHDGVPCIDVQAPQGLLENGFDAERFPSAAEPQLTEKERSRRRHHICNQMHIASMSLDLLQQTVDACERDDVEQTLEIALDSIGELESLAARG</sequence>
<evidence type="ECO:0000313" key="1">
    <source>
        <dbReference type="EMBL" id="MCM2369671.1"/>
    </source>
</evidence>
<comment type="caution">
    <text evidence="1">The sequence shown here is derived from an EMBL/GenBank/DDBJ whole genome shotgun (WGS) entry which is preliminary data.</text>
</comment>
<dbReference type="Proteomes" id="UP001202961">
    <property type="component" value="Unassembled WGS sequence"/>
</dbReference>
<protein>
    <submittedName>
        <fullName evidence="1">Uncharacterized protein</fullName>
    </submittedName>
</protein>